<feature type="binding site" evidence="9 12">
    <location>
        <position position="70"/>
    </location>
    <ligand>
        <name>FMN</name>
        <dbReference type="ChEBI" id="CHEBI:58210"/>
    </ligand>
</feature>
<dbReference type="GO" id="GO:0010181">
    <property type="term" value="F:FMN binding"/>
    <property type="evidence" value="ECO:0007669"/>
    <property type="project" value="UniProtKB-UniRule"/>
</dbReference>
<keyword evidence="5 9" id="KW-0819">tRNA processing</keyword>
<protein>
    <recommendedName>
        <fullName evidence="9">tRNA-dihydrouridine(20/20a) synthase</fullName>
        <ecNumber evidence="9">1.3.1.91</ecNumber>
    </recommendedName>
    <alternativeName>
        <fullName evidence="9">DusA-like U20-specific dihydrouridine synthase</fullName>
        <shortName evidence="9">U20-specific Dus</shortName>
    </alternativeName>
</protein>
<evidence type="ECO:0000256" key="2">
    <source>
        <dbReference type="ARBA" id="ARBA00022555"/>
    </source>
</evidence>
<evidence type="ECO:0000256" key="11">
    <source>
        <dbReference type="PIRSR" id="PIRSR006621-1"/>
    </source>
</evidence>
<dbReference type="PANTHER" id="PTHR42907">
    <property type="entry name" value="FMN-LINKED OXIDOREDUCTASES SUPERFAMILY PROTEIN"/>
    <property type="match status" value="1"/>
</dbReference>
<keyword evidence="7 9" id="KW-0694">RNA-binding</keyword>
<feature type="domain" description="DUS-like FMN-binding" evidence="13">
    <location>
        <begin position="14"/>
        <end position="314"/>
    </location>
</feature>
<dbReference type="GO" id="GO:0000049">
    <property type="term" value="F:tRNA binding"/>
    <property type="evidence" value="ECO:0007669"/>
    <property type="project" value="UniProtKB-UniRule"/>
</dbReference>
<evidence type="ECO:0000256" key="10">
    <source>
        <dbReference type="PIRNR" id="PIRNR006621"/>
    </source>
</evidence>
<organism evidence="14 15">
    <name type="scientific">Leptospira ryugenii</name>
    <dbReference type="NCBI Taxonomy" id="1917863"/>
    <lineage>
        <taxon>Bacteria</taxon>
        <taxon>Pseudomonadati</taxon>
        <taxon>Spirochaetota</taxon>
        <taxon>Spirochaetia</taxon>
        <taxon>Leptospirales</taxon>
        <taxon>Leptospiraceae</taxon>
        <taxon>Leptospira</taxon>
    </lineage>
</organism>
<dbReference type="GO" id="GO:0102264">
    <property type="term" value="F:tRNA-dihydrouridine20 synthase activity"/>
    <property type="evidence" value="ECO:0007669"/>
    <property type="project" value="UniProtKB-EC"/>
</dbReference>
<comment type="caution">
    <text evidence="9">Lacks conserved residue(s) required for the propagation of feature annotation.</text>
</comment>
<feature type="site" description="Interacts with tRNA; defines subfamily-specific binding signature" evidence="9">
    <location>
        <position position="302"/>
    </location>
</feature>
<dbReference type="InterPro" id="IPR035587">
    <property type="entry name" value="DUS-like_FMN-bd"/>
</dbReference>
<dbReference type="Pfam" id="PF01207">
    <property type="entry name" value="Dus"/>
    <property type="match status" value="1"/>
</dbReference>
<dbReference type="InterPro" id="IPR018517">
    <property type="entry name" value="tRNA_hU_synthase_CS"/>
</dbReference>
<comment type="cofactor">
    <cofactor evidence="1 9 10 12">
        <name>FMN</name>
        <dbReference type="ChEBI" id="CHEBI:58210"/>
    </cofactor>
</comment>
<evidence type="ECO:0000256" key="8">
    <source>
        <dbReference type="ARBA" id="ARBA00023002"/>
    </source>
</evidence>
<dbReference type="GO" id="GO:0050660">
    <property type="term" value="F:flavin adenine dinucleotide binding"/>
    <property type="evidence" value="ECO:0007669"/>
    <property type="project" value="InterPro"/>
</dbReference>
<dbReference type="Gene3D" id="1.20.120.1460">
    <property type="match status" value="1"/>
</dbReference>
<evidence type="ECO:0000313" key="14">
    <source>
        <dbReference type="EMBL" id="GBF50658.1"/>
    </source>
</evidence>
<keyword evidence="12" id="KW-0547">Nucleotide-binding</keyword>
<comment type="function">
    <text evidence="9">Catalyzes the synthesis of 5,6-dihydrouridine (D), a modified base found in the D-loop of most tRNAs, via the reduction of the C5-C6 double bond in target uridines. Specifically modifies U20 and U20a in tRNAs.</text>
</comment>
<keyword evidence="8 9" id="KW-0560">Oxidoreductase</keyword>
<comment type="similarity">
    <text evidence="10">Belongs to the dus family.</text>
</comment>
<feature type="site" description="Interacts with tRNA" evidence="9">
    <location>
        <position position="97"/>
    </location>
</feature>
<accession>A0A2P2E195</accession>
<name>A0A2P2E195_9LEPT</name>
<dbReference type="NCBIfam" id="TIGR00742">
    <property type="entry name" value="yjbN"/>
    <property type="match status" value="1"/>
</dbReference>
<keyword evidence="6 9" id="KW-0521">NADP</keyword>
<dbReference type="PROSITE" id="PS01136">
    <property type="entry name" value="UPF0034"/>
    <property type="match status" value="1"/>
</dbReference>
<feature type="site" description="Interacts with tRNA" evidence="9">
    <location>
        <position position="186"/>
    </location>
</feature>
<dbReference type="EMBL" id="BFBB01000007">
    <property type="protein sequence ID" value="GBF50658.1"/>
    <property type="molecule type" value="Genomic_DNA"/>
</dbReference>
<comment type="catalytic activity">
    <reaction evidence="9">
        <text>5,6-dihydrouridine(20a) in tRNA + NAD(+) = uridine(20a) in tRNA + NADH + H(+)</text>
        <dbReference type="Rhea" id="RHEA:53348"/>
        <dbReference type="Rhea" id="RHEA-COMP:13535"/>
        <dbReference type="Rhea" id="RHEA-COMP:13536"/>
        <dbReference type="ChEBI" id="CHEBI:15378"/>
        <dbReference type="ChEBI" id="CHEBI:57540"/>
        <dbReference type="ChEBI" id="CHEBI:57945"/>
        <dbReference type="ChEBI" id="CHEBI:65315"/>
        <dbReference type="ChEBI" id="CHEBI:74443"/>
    </reaction>
</comment>
<evidence type="ECO:0000256" key="4">
    <source>
        <dbReference type="ARBA" id="ARBA00022643"/>
    </source>
</evidence>
<dbReference type="OrthoDB" id="9764501at2"/>
<dbReference type="Proteomes" id="UP000245133">
    <property type="component" value="Unassembled WGS sequence"/>
</dbReference>
<evidence type="ECO:0000313" key="15">
    <source>
        <dbReference type="Proteomes" id="UP000245133"/>
    </source>
</evidence>
<dbReference type="GO" id="GO:0102266">
    <property type="term" value="F:tRNA-dihydrouridine20a synthase activity"/>
    <property type="evidence" value="ECO:0007669"/>
    <property type="project" value="RHEA"/>
</dbReference>
<dbReference type="EC" id="1.3.1.91" evidence="9"/>
<dbReference type="NCBIfam" id="NF008774">
    <property type="entry name" value="PRK11815.1"/>
    <property type="match status" value="1"/>
</dbReference>
<evidence type="ECO:0000256" key="9">
    <source>
        <dbReference type="HAMAP-Rule" id="MF_02041"/>
    </source>
</evidence>
<keyword evidence="4 9" id="KW-0288">FMN</keyword>
<dbReference type="HAMAP" id="MF_02041">
    <property type="entry name" value="DusA_subfam"/>
    <property type="match status" value="1"/>
</dbReference>
<proteinExistence type="inferred from homology"/>
<evidence type="ECO:0000259" key="13">
    <source>
        <dbReference type="Pfam" id="PF01207"/>
    </source>
</evidence>
<feature type="binding site" evidence="9 12">
    <location>
        <position position="171"/>
    </location>
    <ligand>
        <name>FMN</name>
        <dbReference type="ChEBI" id="CHEBI:58210"/>
    </ligand>
</feature>
<sequence>MNHNPSIAEWTLSLAPMMDWTDRHFRYFFRLLSKKTYLYTEMVTTGAILKSANPSRFLEYDKIEHPIALQLGGDDPNLLAEAAIIGESFGYDEINLNVGCPSDRVQSGAFGACLMKEPKLVAKMVSMVKTKVKVPVTVKHRIGIDGRESFDDLFEFVREIKEAGVDRIIVHARIAILKGLSPALNRTVPPLRYDDVYKLKDYFPELPIVINGGILNFDSAKFHLKYVDGVMIGRAAYENPYQFLNADCDFYGEIPSSLPREEILLQLIPYLESEMERGTKAHHILKHILGLYQGVDGAREYRRYFSDPKHFQQSAKDIIYTFLSLREERKLSVAK</sequence>
<dbReference type="InterPro" id="IPR013785">
    <property type="entry name" value="Aldolase_TIM"/>
</dbReference>
<evidence type="ECO:0000256" key="6">
    <source>
        <dbReference type="ARBA" id="ARBA00022857"/>
    </source>
</evidence>
<evidence type="ECO:0000256" key="12">
    <source>
        <dbReference type="PIRSR" id="PIRSR006621-2"/>
    </source>
</evidence>
<dbReference type="PANTHER" id="PTHR42907:SF1">
    <property type="entry name" value="FMN-LINKED OXIDOREDUCTASES SUPERFAMILY PROTEIN"/>
    <property type="match status" value="1"/>
</dbReference>
<keyword evidence="3 9" id="KW-0285">Flavoprotein</keyword>
<comment type="catalytic activity">
    <reaction evidence="9">
        <text>5,6-dihydrouridine(20a) in tRNA + NADP(+) = uridine(20a) in tRNA + NADPH + H(+)</text>
        <dbReference type="Rhea" id="RHEA:53344"/>
        <dbReference type="Rhea" id="RHEA-COMP:13535"/>
        <dbReference type="Rhea" id="RHEA-COMP:13536"/>
        <dbReference type="ChEBI" id="CHEBI:15378"/>
        <dbReference type="ChEBI" id="CHEBI:57783"/>
        <dbReference type="ChEBI" id="CHEBI:58349"/>
        <dbReference type="ChEBI" id="CHEBI:65315"/>
        <dbReference type="ChEBI" id="CHEBI:74443"/>
    </reaction>
</comment>
<reference evidence="14 15" key="1">
    <citation type="submission" date="2018-02" db="EMBL/GenBank/DDBJ databases">
        <title>Novel Leptospira species isolated from soil and water in Japan.</title>
        <authorList>
            <person name="Nakao R."/>
            <person name="Masuzawa T."/>
        </authorList>
    </citation>
    <scope>NUCLEOTIDE SEQUENCE [LARGE SCALE GENOMIC DNA]</scope>
    <source>
        <strain evidence="14 15">YH101</strain>
    </source>
</reference>
<keyword evidence="15" id="KW-1185">Reference proteome</keyword>
<dbReference type="Gene3D" id="3.20.20.70">
    <property type="entry name" value="Aldolase class I"/>
    <property type="match status" value="1"/>
</dbReference>
<keyword evidence="2 9" id="KW-0820">tRNA-binding</keyword>
<feature type="binding site" evidence="9 12">
    <location>
        <begin position="233"/>
        <end position="234"/>
    </location>
    <ligand>
        <name>FMN</name>
        <dbReference type="ChEBI" id="CHEBI:58210"/>
    </ligand>
</feature>
<feature type="active site" description="Proton donor" evidence="9 11">
    <location>
        <position position="100"/>
    </location>
</feature>
<gene>
    <name evidence="14" type="primary">dusA</name>
    <name evidence="14" type="ORF">LPTSP4_21850</name>
</gene>
<comment type="caution">
    <text evidence="14">The sequence shown here is derived from an EMBL/GenBank/DDBJ whole genome shotgun (WGS) entry which is preliminary data.</text>
</comment>
<evidence type="ECO:0000256" key="7">
    <source>
        <dbReference type="ARBA" id="ARBA00022884"/>
    </source>
</evidence>
<dbReference type="CDD" id="cd02801">
    <property type="entry name" value="DUS_like_FMN"/>
    <property type="match status" value="1"/>
</dbReference>
<evidence type="ECO:0000256" key="5">
    <source>
        <dbReference type="ARBA" id="ARBA00022694"/>
    </source>
</evidence>
<dbReference type="InterPro" id="IPR001269">
    <property type="entry name" value="DUS_fam"/>
</dbReference>
<feature type="binding site" evidence="9 12">
    <location>
        <begin position="16"/>
        <end position="18"/>
    </location>
    <ligand>
        <name>FMN</name>
        <dbReference type="ChEBI" id="CHEBI:58210"/>
    </ligand>
</feature>
<dbReference type="PIRSF" id="PIRSF006621">
    <property type="entry name" value="Dus"/>
    <property type="match status" value="1"/>
</dbReference>
<dbReference type="InterPro" id="IPR004653">
    <property type="entry name" value="DusA"/>
</dbReference>
<feature type="binding site" evidence="9 12">
    <location>
        <position position="139"/>
    </location>
    <ligand>
        <name>FMN</name>
        <dbReference type="ChEBI" id="CHEBI:58210"/>
    </ligand>
</feature>
<comment type="catalytic activity">
    <reaction evidence="9">
        <text>5,6-dihydrouridine(20) in tRNA + NAD(+) = uridine(20) in tRNA + NADH + H(+)</text>
        <dbReference type="Rhea" id="RHEA:53340"/>
        <dbReference type="Rhea" id="RHEA-COMP:13533"/>
        <dbReference type="Rhea" id="RHEA-COMP:13534"/>
        <dbReference type="ChEBI" id="CHEBI:15378"/>
        <dbReference type="ChEBI" id="CHEBI:57540"/>
        <dbReference type="ChEBI" id="CHEBI:57945"/>
        <dbReference type="ChEBI" id="CHEBI:65315"/>
        <dbReference type="ChEBI" id="CHEBI:74443"/>
        <dbReference type="EC" id="1.3.1.91"/>
    </reaction>
</comment>
<evidence type="ECO:0000256" key="1">
    <source>
        <dbReference type="ARBA" id="ARBA00001917"/>
    </source>
</evidence>
<dbReference type="RefSeq" id="WP_108976586.1">
    <property type="nucleotide sequence ID" value="NZ_BFBB01000007.1"/>
</dbReference>
<dbReference type="AlphaFoldDB" id="A0A2P2E195"/>
<comment type="similarity">
    <text evidence="9">Belongs to the Dus family. DusA subfamily.</text>
</comment>
<dbReference type="SUPFAM" id="SSF51395">
    <property type="entry name" value="FMN-linked oxidoreductases"/>
    <property type="match status" value="1"/>
</dbReference>
<feature type="binding site" evidence="9 12">
    <location>
        <begin position="211"/>
        <end position="213"/>
    </location>
    <ligand>
        <name>FMN</name>
        <dbReference type="ChEBI" id="CHEBI:58210"/>
    </ligand>
</feature>
<comment type="catalytic activity">
    <reaction evidence="9">
        <text>5,6-dihydrouridine(20) in tRNA + NADP(+) = uridine(20) in tRNA + NADPH + H(+)</text>
        <dbReference type="Rhea" id="RHEA:53336"/>
        <dbReference type="Rhea" id="RHEA-COMP:13533"/>
        <dbReference type="Rhea" id="RHEA-COMP:13534"/>
        <dbReference type="ChEBI" id="CHEBI:15378"/>
        <dbReference type="ChEBI" id="CHEBI:57783"/>
        <dbReference type="ChEBI" id="CHEBI:58349"/>
        <dbReference type="ChEBI" id="CHEBI:65315"/>
        <dbReference type="ChEBI" id="CHEBI:74443"/>
        <dbReference type="EC" id="1.3.1.91"/>
    </reaction>
</comment>
<evidence type="ECO:0000256" key="3">
    <source>
        <dbReference type="ARBA" id="ARBA00022630"/>
    </source>
</evidence>
<feature type="site" description="Interacts with tRNA; defines subfamily-specific binding signature" evidence="9">
    <location>
        <position position="299"/>
    </location>
</feature>